<accession>A0A6S6SHF9</accession>
<reference evidence="3" key="1">
    <citation type="submission" date="2020-01" db="EMBL/GenBank/DDBJ databases">
        <authorList>
            <person name="Meier V. D."/>
            <person name="Meier V D."/>
        </authorList>
    </citation>
    <scope>NUCLEOTIDE SEQUENCE</scope>
    <source>
        <strain evidence="3">HLG_WM_MAG_10</strain>
    </source>
</reference>
<dbReference type="PANTHER" id="PTHR30388:SF6">
    <property type="entry name" value="XANTHINE DEHYDROGENASE SUBUNIT A-RELATED"/>
    <property type="match status" value="1"/>
</dbReference>
<dbReference type="InterPro" id="IPR003777">
    <property type="entry name" value="XdhC_CoxI"/>
</dbReference>
<dbReference type="AlphaFoldDB" id="A0A6S6SHF9"/>
<dbReference type="Pfam" id="PF02625">
    <property type="entry name" value="XdhC_CoxI"/>
    <property type="match status" value="1"/>
</dbReference>
<dbReference type="Gene3D" id="3.40.50.720">
    <property type="entry name" value="NAD(P)-binding Rossmann-like Domain"/>
    <property type="match status" value="1"/>
</dbReference>
<name>A0A6S6SHF9_9BACT</name>
<gene>
    <name evidence="3" type="ORF">HELGO_WM33520</name>
</gene>
<dbReference type="EMBL" id="CACVAQ010000098">
    <property type="protein sequence ID" value="CAA6804349.1"/>
    <property type="molecule type" value="Genomic_DNA"/>
</dbReference>
<dbReference type="Pfam" id="PF13478">
    <property type="entry name" value="XdhC_C"/>
    <property type="match status" value="1"/>
</dbReference>
<evidence type="ECO:0000259" key="1">
    <source>
        <dbReference type="Pfam" id="PF02625"/>
    </source>
</evidence>
<protein>
    <submittedName>
        <fullName evidence="3">Xanthine and CO dehydrogenases maturation factor, XdhC/CoxF family</fullName>
    </submittedName>
</protein>
<dbReference type="InterPro" id="IPR052698">
    <property type="entry name" value="MoCofactor_Util/Proc"/>
</dbReference>
<organism evidence="3">
    <name type="scientific">uncultured Aureispira sp</name>
    <dbReference type="NCBI Taxonomy" id="1331704"/>
    <lineage>
        <taxon>Bacteria</taxon>
        <taxon>Pseudomonadati</taxon>
        <taxon>Bacteroidota</taxon>
        <taxon>Saprospiria</taxon>
        <taxon>Saprospirales</taxon>
        <taxon>Saprospiraceae</taxon>
        <taxon>Aureispira</taxon>
        <taxon>environmental samples</taxon>
    </lineage>
</organism>
<dbReference type="PANTHER" id="PTHR30388">
    <property type="entry name" value="ALDEHYDE OXIDOREDUCTASE MOLYBDENUM COFACTOR ASSEMBLY PROTEIN"/>
    <property type="match status" value="1"/>
</dbReference>
<evidence type="ECO:0000259" key="2">
    <source>
        <dbReference type="Pfam" id="PF13478"/>
    </source>
</evidence>
<dbReference type="InterPro" id="IPR027051">
    <property type="entry name" value="XdhC_Rossmann_dom"/>
</dbReference>
<proteinExistence type="predicted"/>
<feature type="domain" description="XdhC Rossmann" evidence="2">
    <location>
        <begin position="194"/>
        <end position="336"/>
    </location>
</feature>
<evidence type="ECO:0000313" key="3">
    <source>
        <dbReference type="EMBL" id="CAA6804349.1"/>
    </source>
</evidence>
<sequence length="344" mass="38664">MRTVVKELKLIRSSRQIESTELMEERTLWEFVNTKLKLGQRVALLFVPESIGSSPGRQGHQMAVSEDATLFGTIGGGAMEYKQVEACKKQLATTTKACIRQQLIHDKSNKSKWSGLSCSGEQTVLTFFLDAAELDLVETILSACLEEATYHLVLKADNSLFLEKMNASASKFDYQYTAEHTWTYRYILNFQERVYLIGAGHVGLALCRQLTFLNFKVILIDNRPELPTVKYDEFISKKIITSYKKVANFVPSTKHDYIVIMSFSSALDTLILSQLINKEARYIGMMASQVKVDRIRAILLGKGYSESAFERVHTPIGLPIKCKSPAEIAVSVAAQIIEVRNKEG</sequence>
<feature type="domain" description="XdhC- CoxI" evidence="1">
    <location>
        <begin position="38"/>
        <end position="96"/>
    </location>
</feature>